<evidence type="ECO:0000256" key="2">
    <source>
        <dbReference type="ARBA" id="ARBA00022840"/>
    </source>
</evidence>
<evidence type="ECO:0000256" key="1">
    <source>
        <dbReference type="ARBA" id="ARBA00022741"/>
    </source>
</evidence>
<dbReference type="SUPFAM" id="SSF56042">
    <property type="entry name" value="PurM C-terminal domain-like"/>
    <property type="match status" value="1"/>
</dbReference>
<reference evidence="5 6" key="1">
    <citation type="submission" date="2023-04" db="EMBL/GenBank/DDBJ databases">
        <title>Genome of Basidiobolus ranarum AG-B5.</title>
        <authorList>
            <person name="Stajich J.E."/>
            <person name="Carter-House D."/>
            <person name="Gryganskyi A."/>
        </authorList>
    </citation>
    <scope>NUCLEOTIDE SEQUENCE [LARGE SCALE GENOMIC DNA]</scope>
    <source>
        <strain evidence="5 6">AG-B5</strain>
    </source>
</reference>
<name>A0ABR2X392_9FUNG</name>
<dbReference type="Pfam" id="PF02769">
    <property type="entry name" value="AIRS_C"/>
    <property type="match status" value="1"/>
</dbReference>
<dbReference type="InterPro" id="IPR036676">
    <property type="entry name" value="PurM-like_C_sf"/>
</dbReference>
<evidence type="ECO:0000256" key="3">
    <source>
        <dbReference type="SAM" id="MobiDB-lite"/>
    </source>
</evidence>
<evidence type="ECO:0000313" key="6">
    <source>
        <dbReference type="Proteomes" id="UP001479436"/>
    </source>
</evidence>
<feature type="region of interest" description="Disordered" evidence="3">
    <location>
        <begin position="1"/>
        <end position="48"/>
    </location>
</feature>
<dbReference type="PANTHER" id="PTHR10256">
    <property type="entry name" value="SELENIDE, WATER DIKINASE"/>
    <property type="match status" value="1"/>
</dbReference>
<keyword evidence="2" id="KW-0067">ATP-binding</keyword>
<comment type="caution">
    <text evidence="5">The sequence shown here is derived from an EMBL/GenBank/DDBJ whole genome shotgun (WGS) entry which is preliminary data.</text>
</comment>
<dbReference type="Gene3D" id="3.90.650.10">
    <property type="entry name" value="PurM-like C-terminal domain"/>
    <property type="match status" value="1"/>
</dbReference>
<keyword evidence="1" id="KW-0547">Nucleotide-binding</keyword>
<dbReference type="InterPro" id="IPR010918">
    <property type="entry name" value="PurM-like_C_dom"/>
</dbReference>
<dbReference type="Proteomes" id="UP001479436">
    <property type="component" value="Unassembled WGS sequence"/>
</dbReference>
<proteinExistence type="predicted"/>
<gene>
    <name evidence="5" type="ORF">K7432_001301</name>
</gene>
<evidence type="ECO:0000313" key="5">
    <source>
        <dbReference type="EMBL" id="KAK9768224.1"/>
    </source>
</evidence>
<evidence type="ECO:0000259" key="4">
    <source>
        <dbReference type="Pfam" id="PF02769"/>
    </source>
</evidence>
<feature type="domain" description="PurM-like C-terminal" evidence="4">
    <location>
        <begin position="109"/>
        <end position="273"/>
    </location>
</feature>
<keyword evidence="6" id="KW-1185">Reference proteome</keyword>
<accession>A0ABR2X392</accession>
<protein>
    <recommendedName>
        <fullName evidence="4">PurM-like C-terminal domain-containing protein</fullName>
    </recommendedName>
</protein>
<sequence length="297" mass="33234">MNSYSEAIQHDISPTSTETEAHTDDSLDSPSSVEAELESPPGSSIPLRKCSGDALLDSLLEQLDEERQDNLLELYDQLKQNQIDPQYFLSEARKLCPKKSNTKPIKPVVGDVIILTKPLGTQVVMMAREYLFDEWERRKSNINLSQKEMVQLFSTVTLSMVRTDHVASKLLHKYGTHGVTTVSHLGILGHTKHMLTKLNANVSAEFHTLPMFKGVYAIESELNFGLLKGYLGETSGGWMVVIPKYKADDYIRDIEEAEGWPAFVIGRIVEGDNDAYLANELEIVEVEHVITEASEVP</sequence>
<dbReference type="InterPro" id="IPR004536">
    <property type="entry name" value="SPS/SelD"/>
</dbReference>
<dbReference type="PANTHER" id="PTHR10256:SF0">
    <property type="entry name" value="INACTIVE SELENIDE, WATER DIKINASE-LIKE PROTEIN-RELATED"/>
    <property type="match status" value="1"/>
</dbReference>
<dbReference type="EMBL" id="JASJQH010000028">
    <property type="protein sequence ID" value="KAK9768224.1"/>
    <property type="molecule type" value="Genomic_DNA"/>
</dbReference>
<organism evidence="5 6">
    <name type="scientific">Basidiobolus ranarum</name>
    <dbReference type="NCBI Taxonomy" id="34480"/>
    <lineage>
        <taxon>Eukaryota</taxon>
        <taxon>Fungi</taxon>
        <taxon>Fungi incertae sedis</taxon>
        <taxon>Zoopagomycota</taxon>
        <taxon>Entomophthoromycotina</taxon>
        <taxon>Basidiobolomycetes</taxon>
        <taxon>Basidiobolales</taxon>
        <taxon>Basidiobolaceae</taxon>
        <taxon>Basidiobolus</taxon>
    </lineage>
</organism>
<feature type="compositionally biased region" description="Polar residues" evidence="3">
    <location>
        <begin position="1"/>
        <end position="18"/>
    </location>
</feature>